<name>A0A6A5YCB9_9PLEO</name>
<dbReference type="AlphaFoldDB" id="A0A6A5YCB9"/>
<dbReference type="OrthoDB" id="9977870at2759"/>
<reference evidence="2" key="1">
    <citation type="journal article" date="2020" name="Stud. Mycol.">
        <title>101 Dothideomycetes genomes: a test case for predicting lifestyles and emergence of pathogens.</title>
        <authorList>
            <person name="Haridas S."/>
            <person name="Albert R."/>
            <person name="Binder M."/>
            <person name="Bloem J."/>
            <person name="Labutti K."/>
            <person name="Salamov A."/>
            <person name="Andreopoulos B."/>
            <person name="Baker S."/>
            <person name="Barry K."/>
            <person name="Bills G."/>
            <person name="Bluhm B."/>
            <person name="Cannon C."/>
            <person name="Castanera R."/>
            <person name="Culley D."/>
            <person name="Daum C."/>
            <person name="Ezra D."/>
            <person name="Gonzalez J."/>
            <person name="Henrissat B."/>
            <person name="Kuo A."/>
            <person name="Liang C."/>
            <person name="Lipzen A."/>
            <person name="Lutzoni F."/>
            <person name="Magnuson J."/>
            <person name="Mondo S."/>
            <person name="Nolan M."/>
            <person name="Ohm R."/>
            <person name="Pangilinan J."/>
            <person name="Park H.-J."/>
            <person name="Ramirez L."/>
            <person name="Alfaro M."/>
            <person name="Sun H."/>
            <person name="Tritt A."/>
            <person name="Yoshinaga Y."/>
            <person name="Zwiers L.-H."/>
            <person name="Turgeon B."/>
            <person name="Goodwin S."/>
            <person name="Spatafora J."/>
            <person name="Crous P."/>
            <person name="Grigoriev I."/>
        </authorList>
    </citation>
    <scope>NUCLEOTIDE SEQUENCE</scope>
    <source>
        <strain evidence="2">CBS 175.79</strain>
    </source>
</reference>
<evidence type="ECO:0000256" key="1">
    <source>
        <dbReference type="SAM" id="MobiDB-lite"/>
    </source>
</evidence>
<feature type="region of interest" description="Disordered" evidence="1">
    <location>
        <begin position="75"/>
        <end position="129"/>
    </location>
</feature>
<protein>
    <submittedName>
        <fullName evidence="2">Uncharacterized protein</fullName>
    </submittedName>
</protein>
<feature type="region of interest" description="Disordered" evidence="1">
    <location>
        <begin position="194"/>
        <end position="215"/>
    </location>
</feature>
<feature type="compositionally biased region" description="Polar residues" evidence="1">
    <location>
        <begin position="75"/>
        <end position="109"/>
    </location>
</feature>
<proteinExistence type="predicted"/>
<evidence type="ECO:0000313" key="3">
    <source>
        <dbReference type="Proteomes" id="UP000799778"/>
    </source>
</evidence>
<keyword evidence="3" id="KW-1185">Reference proteome</keyword>
<dbReference type="EMBL" id="ML978066">
    <property type="protein sequence ID" value="KAF2022340.1"/>
    <property type="molecule type" value="Genomic_DNA"/>
</dbReference>
<organism evidence="2 3">
    <name type="scientific">Aaosphaeria arxii CBS 175.79</name>
    <dbReference type="NCBI Taxonomy" id="1450172"/>
    <lineage>
        <taxon>Eukaryota</taxon>
        <taxon>Fungi</taxon>
        <taxon>Dikarya</taxon>
        <taxon>Ascomycota</taxon>
        <taxon>Pezizomycotina</taxon>
        <taxon>Dothideomycetes</taxon>
        <taxon>Pleosporomycetidae</taxon>
        <taxon>Pleosporales</taxon>
        <taxon>Pleosporales incertae sedis</taxon>
        <taxon>Aaosphaeria</taxon>
    </lineage>
</organism>
<evidence type="ECO:0000313" key="2">
    <source>
        <dbReference type="EMBL" id="KAF2022340.1"/>
    </source>
</evidence>
<dbReference type="RefSeq" id="XP_033390679.1">
    <property type="nucleotide sequence ID" value="XM_033530029.1"/>
</dbReference>
<feature type="region of interest" description="Disordered" evidence="1">
    <location>
        <begin position="304"/>
        <end position="323"/>
    </location>
</feature>
<dbReference type="Proteomes" id="UP000799778">
    <property type="component" value="Unassembled WGS sequence"/>
</dbReference>
<gene>
    <name evidence="2" type="ORF">BU24DRAFT_43452</name>
</gene>
<dbReference type="GeneID" id="54287426"/>
<sequence>MSDPLDGSDFRSDLTTAPIFDDALYFSEALNFPQGQNEDDVDTQLALSARDSGIDDPYRHLCPDLYHPSTMSTLTLSSEQRSSMSIHSRETQSTGTMSYPSRASRTSGDFRNVDYASPMRKPPMTRNSLSHDSYDAVMERYRPAQHRHSGSAASGTNSLFRSASVAAAANGPAKPSPRKHKRASGIFAMFRRDSSSCPSRSHHGHHSKPQTPKLECGHALSRYAVRVHIEEALGADGHTAPSCCGKPLPRVVLEAVLSKDEVDIVSSSTVSLRSPGLSSLQDSGYSEDGISSIDIPTAMLPQSTRSDVSSMAPAIPSKELTPEEEERLRTAIAGASFKQLQAQQMDQLRRVSAFEMHQRKALSAYYHWTQKQAAAQLEASKTQKTKQHAVELERLDEFQIAAEHDLRKAHAQEAQNVATALKYMTAFCSGNNPANPDVAHKVTDEDRKKLARQYATQEKLPAKHESAINVLRARQEKDAKTKLLKQQAELHQLDTDFEREKRTFDLQYLKDLNRLDSMIEARRRRLMHRWALSFEIWRREWENQDGNTLVGQLPKADWPDRRETDNVLEQTSPLAIYLQLKS</sequence>
<accession>A0A6A5YCB9</accession>